<keyword evidence="1" id="KW-0808">Transferase</keyword>
<dbReference type="SUPFAM" id="SSF53098">
    <property type="entry name" value="Ribonuclease H-like"/>
    <property type="match status" value="1"/>
</dbReference>
<dbReference type="GO" id="GO:0003723">
    <property type="term" value="F:RNA binding"/>
    <property type="evidence" value="ECO:0007669"/>
    <property type="project" value="UniProtKB-KW"/>
</dbReference>
<name>A0A9Q3JAU8_9BASI</name>
<dbReference type="InterPro" id="IPR012337">
    <property type="entry name" value="RNaseH-like_sf"/>
</dbReference>
<evidence type="ECO:0000259" key="8">
    <source>
        <dbReference type="PROSITE" id="PS50994"/>
    </source>
</evidence>
<dbReference type="PANTHER" id="PTHR37984">
    <property type="entry name" value="PROTEIN CBG26694"/>
    <property type="match status" value="1"/>
</dbReference>
<dbReference type="Pfam" id="PF17921">
    <property type="entry name" value="Integrase_H2C2"/>
    <property type="match status" value="1"/>
</dbReference>
<dbReference type="AlphaFoldDB" id="A0A9Q3JAU8"/>
<comment type="caution">
    <text evidence="9">The sequence shown here is derived from an EMBL/GenBank/DDBJ whole genome shotgun (WGS) entry which is preliminary data.</text>
</comment>
<keyword evidence="2" id="KW-0548">Nucleotidyltransferase</keyword>
<dbReference type="PANTHER" id="PTHR37984:SF5">
    <property type="entry name" value="PROTEIN NYNRIN-LIKE"/>
    <property type="match status" value="1"/>
</dbReference>
<feature type="domain" description="Integrase catalytic" evidence="8">
    <location>
        <begin position="329"/>
        <end position="411"/>
    </location>
</feature>
<dbReference type="InterPro" id="IPR036397">
    <property type="entry name" value="RNaseH_sf"/>
</dbReference>
<evidence type="ECO:0000256" key="1">
    <source>
        <dbReference type="ARBA" id="ARBA00022679"/>
    </source>
</evidence>
<dbReference type="InterPro" id="IPR001584">
    <property type="entry name" value="Integrase_cat-core"/>
</dbReference>
<keyword evidence="6" id="KW-0694">RNA-binding</keyword>
<keyword evidence="7" id="KW-0695">RNA-directed DNA polymerase</keyword>
<evidence type="ECO:0000313" key="9">
    <source>
        <dbReference type="EMBL" id="MBW0558527.1"/>
    </source>
</evidence>
<dbReference type="Pfam" id="PF17917">
    <property type="entry name" value="RT_RNaseH"/>
    <property type="match status" value="1"/>
</dbReference>
<evidence type="ECO:0000256" key="7">
    <source>
        <dbReference type="ARBA" id="ARBA00022918"/>
    </source>
</evidence>
<dbReference type="GO" id="GO:0015074">
    <property type="term" value="P:DNA integration"/>
    <property type="evidence" value="ECO:0007669"/>
    <property type="project" value="InterPro"/>
</dbReference>
<dbReference type="Gene3D" id="3.30.420.10">
    <property type="entry name" value="Ribonuclease H-like superfamily/Ribonuclease H"/>
    <property type="match status" value="1"/>
</dbReference>
<dbReference type="PROSITE" id="PS50994">
    <property type="entry name" value="INTEGRASE"/>
    <property type="match status" value="1"/>
</dbReference>
<keyword evidence="5" id="KW-0378">Hydrolase</keyword>
<dbReference type="GO" id="GO:0016787">
    <property type="term" value="F:hydrolase activity"/>
    <property type="evidence" value="ECO:0007669"/>
    <property type="project" value="UniProtKB-KW"/>
</dbReference>
<protein>
    <recommendedName>
        <fullName evidence="8">Integrase catalytic domain-containing protein</fullName>
    </recommendedName>
</protein>
<dbReference type="Gene3D" id="1.10.340.70">
    <property type="match status" value="1"/>
</dbReference>
<reference evidence="9" key="1">
    <citation type="submission" date="2021-03" db="EMBL/GenBank/DDBJ databases">
        <title>Draft genome sequence of rust myrtle Austropuccinia psidii MF-1, a brazilian biotype.</title>
        <authorList>
            <person name="Quecine M.C."/>
            <person name="Pachon D.M.R."/>
            <person name="Bonatelli M.L."/>
            <person name="Correr F.H."/>
            <person name="Franceschini L.M."/>
            <person name="Leite T.F."/>
            <person name="Margarido G.R.A."/>
            <person name="Almeida C.A."/>
            <person name="Ferrarezi J.A."/>
            <person name="Labate C.A."/>
        </authorList>
    </citation>
    <scope>NUCLEOTIDE SEQUENCE</scope>
    <source>
        <strain evidence="9">MF-1</strain>
    </source>
</reference>
<dbReference type="GO" id="GO:0005634">
    <property type="term" value="C:nucleus"/>
    <property type="evidence" value="ECO:0007669"/>
    <property type="project" value="UniProtKB-ARBA"/>
</dbReference>
<dbReference type="InterPro" id="IPR043502">
    <property type="entry name" value="DNA/RNA_pol_sf"/>
</dbReference>
<evidence type="ECO:0000256" key="5">
    <source>
        <dbReference type="ARBA" id="ARBA00022801"/>
    </source>
</evidence>
<keyword evidence="3" id="KW-0540">Nuclease</keyword>
<dbReference type="SUPFAM" id="SSF56672">
    <property type="entry name" value="DNA/RNA polymerases"/>
    <property type="match status" value="1"/>
</dbReference>
<dbReference type="InterPro" id="IPR041588">
    <property type="entry name" value="Integrase_H2C2"/>
</dbReference>
<dbReference type="InterPro" id="IPR050951">
    <property type="entry name" value="Retrovirus_Pol_polyprotein"/>
</dbReference>
<evidence type="ECO:0000256" key="6">
    <source>
        <dbReference type="ARBA" id="ARBA00022884"/>
    </source>
</evidence>
<dbReference type="GO" id="GO:0003964">
    <property type="term" value="F:RNA-directed DNA polymerase activity"/>
    <property type="evidence" value="ECO:0007669"/>
    <property type="project" value="UniProtKB-KW"/>
</dbReference>
<evidence type="ECO:0000256" key="3">
    <source>
        <dbReference type="ARBA" id="ARBA00022722"/>
    </source>
</evidence>
<evidence type="ECO:0000313" key="10">
    <source>
        <dbReference type="Proteomes" id="UP000765509"/>
    </source>
</evidence>
<evidence type="ECO:0000256" key="2">
    <source>
        <dbReference type="ARBA" id="ARBA00022695"/>
    </source>
</evidence>
<keyword evidence="4" id="KW-0255">Endonuclease</keyword>
<keyword evidence="10" id="KW-1185">Reference proteome</keyword>
<dbReference type="GO" id="GO:0004519">
    <property type="term" value="F:endonuclease activity"/>
    <property type="evidence" value="ECO:0007669"/>
    <property type="project" value="UniProtKB-KW"/>
</dbReference>
<dbReference type="CDD" id="cd09274">
    <property type="entry name" value="RNase_HI_RT_Ty3"/>
    <property type="match status" value="1"/>
</dbReference>
<organism evidence="9 10">
    <name type="scientific">Austropuccinia psidii MF-1</name>
    <dbReference type="NCBI Taxonomy" id="1389203"/>
    <lineage>
        <taxon>Eukaryota</taxon>
        <taxon>Fungi</taxon>
        <taxon>Dikarya</taxon>
        <taxon>Basidiomycota</taxon>
        <taxon>Pucciniomycotina</taxon>
        <taxon>Pucciniomycetes</taxon>
        <taxon>Pucciniales</taxon>
        <taxon>Sphaerophragmiaceae</taxon>
        <taxon>Austropuccinia</taxon>
    </lineage>
</organism>
<evidence type="ECO:0000256" key="4">
    <source>
        <dbReference type="ARBA" id="ARBA00022759"/>
    </source>
</evidence>
<gene>
    <name evidence="9" type="ORF">O181_098242</name>
</gene>
<sequence length="411" mass="47954">MSAACSQGLGAVLHQRKIVDGEPREGLICYISRKLKDSEARYGETQTYCLCLVWALEKLHYYLEGAAFEVYTDCTVLKSSLRMNTTNRHVLRWKIATQEYRGNMTIIYKEGRIHNNADGLIIWPLDNVKSNPAYDPEVAEKIPIHFMEIDRRRNIRFFAWETSSSTPDTHLSEIEGTETFILGISSSELHTEFFNSVMKTYAKHKQCGILLQLLQQIYRSSDLESQFEEPWLRDFKDNKSFLIDGLLHHREKHTSSLTVIDRDHISIILQQCHDFPYMGHKSEDRTKERVASTAWWPKWEQELSEYINTCERFQKVNRKHGKEYGLLQHREEPKHLWETINMDWVTELVPGGKESFNSFLVIADRYSKSVRCLPCHKEHTAMDTALLFCNNIIFTCGVPKIIISDRDPKLT</sequence>
<accession>A0A9Q3JAU8</accession>
<dbReference type="Proteomes" id="UP000765509">
    <property type="component" value="Unassembled WGS sequence"/>
</dbReference>
<proteinExistence type="predicted"/>
<dbReference type="InterPro" id="IPR041373">
    <property type="entry name" value="RT_RNaseH"/>
</dbReference>
<dbReference type="EMBL" id="AVOT02066809">
    <property type="protein sequence ID" value="MBW0558527.1"/>
    <property type="molecule type" value="Genomic_DNA"/>
</dbReference>